<dbReference type="Proteomes" id="UP000001116">
    <property type="component" value="Chromosome"/>
</dbReference>
<dbReference type="HOGENOM" id="CLU_020336_49_0_11"/>
<dbReference type="ESTHER" id="kinra-q40yc4">
    <property type="family name" value="AlphaBeta_hydrolase"/>
</dbReference>
<dbReference type="InterPro" id="IPR000073">
    <property type="entry name" value="AB_hydrolase_1"/>
</dbReference>
<dbReference type="Gene3D" id="3.40.50.1820">
    <property type="entry name" value="alpha/beta hydrolase"/>
    <property type="match status" value="1"/>
</dbReference>
<dbReference type="KEGG" id="kra:Krad_3302"/>
<evidence type="ECO:0000259" key="2">
    <source>
        <dbReference type="Pfam" id="PF12697"/>
    </source>
</evidence>
<name>A6WD77_KINRD</name>
<keyword evidence="3" id="KW-0378">Hydrolase</keyword>
<protein>
    <submittedName>
        <fullName evidence="3">Alpha/beta hydrolase fold</fullName>
    </submittedName>
</protein>
<dbReference type="PRINTS" id="PR00111">
    <property type="entry name" value="ABHYDROLASE"/>
</dbReference>
<dbReference type="InterPro" id="IPR050471">
    <property type="entry name" value="AB_hydrolase"/>
</dbReference>
<proteinExistence type="predicted"/>
<dbReference type="RefSeq" id="WP_012086975.1">
    <property type="nucleotide sequence ID" value="NC_009664.2"/>
</dbReference>
<dbReference type="SUPFAM" id="SSF53474">
    <property type="entry name" value="alpha/beta-Hydrolases"/>
    <property type="match status" value="1"/>
</dbReference>
<sequence length="275" mass="27573">MSAASTHPVEVPLPGGRVLHAHDTGGPGPVVLWHGGTPNTGEPPAPLLEPGVRWIGVDRPGYADSPRRPGRNVASVVGDVVAVLDHLGVERCVSVGHSGGGSHALACAALLPGRVAAALSVSGLAPYDGTPGWFEGLGPAGRASLGAAVAGRAAKEEFQAAGSGGIDFTPEDWALLEGPWGWFGPVVQAATANGDGGLVDDDLAHVRPWGFDPAGTTVPVHLLHGEADRVVPVGHAHRLAALVPGSTLRVVPGASHLSVLTEAPGALAAVLAHLA</sequence>
<dbReference type="PANTHER" id="PTHR43433">
    <property type="entry name" value="HYDROLASE, ALPHA/BETA FOLD FAMILY PROTEIN"/>
    <property type="match status" value="1"/>
</dbReference>
<evidence type="ECO:0000256" key="1">
    <source>
        <dbReference type="SAM" id="MobiDB-lite"/>
    </source>
</evidence>
<gene>
    <name evidence="3" type="ordered locus">Krad_3302</name>
</gene>
<accession>A6WD77</accession>
<dbReference type="AlphaFoldDB" id="A6WD77"/>
<dbReference type="GO" id="GO:0016787">
    <property type="term" value="F:hydrolase activity"/>
    <property type="evidence" value="ECO:0007669"/>
    <property type="project" value="UniProtKB-KW"/>
</dbReference>
<dbReference type="eggNOG" id="COG2267">
    <property type="taxonomic scope" value="Bacteria"/>
</dbReference>
<evidence type="ECO:0000313" key="3">
    <source>
        <dbReference type="EMBL" id="ABS04766.1"/>
    </source>
</evidence>
<feature type="region of interest" description="Disordered" evidence="1">
    <location>
        <begin position="1"/>
        <end position="45"/>
    </location>
</feature>
<feature type="domain" description="AB hydrolase-1" evidence="2">
    <location>
        <begin position="30"/>
        <end position="269"/>
    </location>
</feature>
<keyword evidence="4" id="KW-1185">Reference proteome</keyword>
<reference evidence="4" key="1">
    <citation type="journal article" date="2008" name="PLoS ONE">
        <title>Survival in nuclear waste, extreme resistance, and potential applications gleaned from the genome sequence of Kineococcus radiotolerans SRS30216.</title>
        <authorList>
            <person name="Bagwell C.E."/>
            <person name="Bhat S."/>
            <person name="Hawkins G.M."/>
            <person name="Smith B.W."/>
            <person name="Biswas T."/>
            <person name="Hoover T.R."/>
            <person name="Saunders E."/>
            <person name="Han C.S."/>
            <person name="Tsodikov O.V."/>
            <person name="Shimkets L.J."/>
        </authorList>
    </citation>
    <scope>NUCLEOTIDE SEQUENCE [LARGE SCALE GENOMIC DNA]</scope>
    <source>
        <strain evidence="4">ATCC BAA-149 / DSM 14245 / SRS30216</strain>
    </source>
</reference>
<organism evidence="3 4">
    <name type="scientific">Kineococcus radiotolerans (strain ATCC BAA-149 / DSM 14245 / SRS30216)</name>
    <dbReference type="NCBI Taxonomy" id="266940"/>
    <lineage>
        <taxon>Bacteria</taxon>
        <taxon>Bacillati</taxon>
        <taxon>Actinomycetota</taxon>
        <taxon>Actinomycetes</taxon>
        <taxon>Kineosporiales</taxon>
        <taxon>Kineosporiaceae</taxon>
        <taxon>Kineococcus</taxon>
    </lineage>
</organism>
<dbReference type="MEROPS" id="S33.010"/>
<dbReference type="PANTHER" id="PTHR43433:SF1">
    <property type="entry name" value="BLL5160 PROTEIN"/>
    <property type="match status" value="1"/>
</dbReference>
<dbReference type="OrthoDB" id="9800988at2"/>
<dbReference type="InterPro" id="IPR029058">
    <property type="entry name" value="AB_hydrolase_fold"/>
</dbReference>
<dbReference type="Pfam" id="PF12697">
    <property type="entry name" value="Abhydrolase_6"/>
    <property type="match status" value="1"/>
</dbReference>
<evidence type="ECO:0000313" key="4">
    <source>
        <dbReference type="Proteomes" id="UP000001116"/>
    </source>
</evidence>
<dbReference type="STRING" id="266940.Krad_3302"/>
<dbReference type="EMBL" id="CP000750">
    <property type="protein sequence ID" value="ABS04766.1"/>
    <property type="molecule type" value="Genomic_DNA"/>
</dbReference>